<organism evidence="1">
    <name type="scientific">Arundo donax</name>
    <name type="common">Giant reed</name>
    <name type="synonym">Donax arundinaceus</name>
    <dbReference type="NCBI Taxonomy" id="35708"/>
    <lineage>
        <taxon>Eukaryota</taxon>
        <taxon>Viridiplantae</taxon>
        <taxon>Streptophyta</taxon>
        <taxon>Embryophyta</taxon>
        <taxon>Tracheophyta</taxon>
        <taxon>Spermatophyta</taxon>
        <taxon>Magnoliopsida</taxon>
        <taxon>Liliopsida</taxon>
        <taxon>Poales</taxon>
        <taxon>Poaceae</taxon>
        <taxon>PACMAD clade</taxon>
        <taxon>Arundinoideae</taxon>
        <taxon>Arundineae</taxon>
        <taxon>Arundo</taxon>
    </lineage>
</organism>
<dbReference type="EMBL" id="GBRH01217474">
    <property type="protein sequence ID" value="JAD80421.1"/>
    <property type="molecule type" value="Transcribed_RNA"/>
</dbReference>
<reference evidence="1" key="1">
    <citation type="submission" date="2014-09" db="EMBL/GenBank/DDBJ databases">
        <authorList>
            <person name="Magalhaes I.L.F."/>
            <person name="Oliveira U."/>
            <person name="Santos F.R."/>
            <person name="Vidigal T.H.D.A."/>
            <person name="Brescovit A.D."/>
            <person name="Santos A.J."/>
        </authorList>
    </citation>
    <scope>NUCLEOTIDE SEQUENCE</scope>
    <source>
        <tissue evidence="1">Shoot tissue taken approximately 20 cm above the soil surface</tissue>
    </source>
</reference>
<sequence>MLLQKASELDLIPKSTTPSSSLLIHLEKLSCFFKPPDSIFNISNDDCFKRGCLTLTSEYLFPCPSDDDMPAKLRASTSFWLRWLVYRASDVNVSRRELSSRLLASMLANEEWSIGSVNPDGQSVKDSLNGTESNRVLEISPSPMLASSNILAMSWWESER</sequence>
<proteinExistence type="predicted"/>
<reference evidence="1" key="2">
    <citation type="journal article" date="2015" name="Data Brief">
        <title>Shoot transcriptome of the giant reed, Arundo donax.</title>
        <authorList>
            <person name="Barrero R.A."/>
            <person name="Guerrero F.D."/>
            <person name="Moolhuijzen P."/>
            <person name="Goolsby J.A."/>
            <person name="Tidwell J."/>
            <person name="Bellgard S.E."/>
            <person name="Bellgard M.I."/>
        </authorList>
    </citation>
    <scope>NUCLEOTIDE SEQUENCE</scope>
    <source>
        <tissue evidence="1">Shoot tissue taken approximately 20 cm above the soil surface</tissue>
    </source>
</reference>
<evidence type="ECO:0000313" key="1">
    <source>
        <dbReference type="EMBL" id="JAD80421.1"/>
    </source>
</evidence>
<name>A0A0A9CXS7_ARUDO</name>
<protein>
    <submittedName>
        <fullName evidence="1">Uncharacterized protein</fullName>
    </submittedName>
</protein>
<accession>A0A0A9CXS7</accession>
<dbReference type="AlphaFoldDB" id="A0A0A9CXS7"/>